<dbReference type="Proteomes" id="UP000027586">
    <property type="component" value="Unassembled WGS sequence"/>
</dbReference>
<dbReference type="VEuPathDB" id="FungiDB:LCOR_02515.1"/>
<comment type="caution">
    <text evidence="1">The sequence shown here is derived from an EMBL/GenBank/DDBJ whole genome shotgun (WGS) entry which is preliminary data.</text>
</comment>
<name>A0A068RKW8_9FUNG</name>
<organism evidence="1 2">
    <name type="scientific">Lichtheimia corymbifera JMRC:FSU:9682</name>
    <dbReference type="NCBI Taxonomy" id="1263082"/>
    <lineage>
        <taxon>Eukaryota</taxon>
        <taxon>Fungi</taxon>
        <taxon>Fungi incertae sedis</taxon>
        <taxon>Mucoromycota</taxon>
        <taxon>Mucoromycotina</taxon>
        <taxon>Mucoromycetes</taxon>
        <taxon>Mucorales</taxon>
        <taxon>Lichtheimiaceae</taxon>
        <taxon>Lichtheimia</taxon>
    </lineage>
</organism>
<accession>A0A068RKW8</accession>
<sequence length="69" mass="7254">MDVCVCLASTAQQEVCATATNHPLAAAAAAAVGANYTRIKLGASLHKDKQRCSTYVHINMALLFYGPVC</sequence>
<keyword evidence="2" id="KW-1185">Reference proteome</keyword>
<evidence type="ECO:0000313" key="2">
    <source>
        <dbReference type="Proteomes" id="UP000027586"/>
    </source>
</evidence>
<dbReference type="EMBL" id="CBTN010000008">
    <property type="protein sequence ID" value="CDH50823.1"/>
    <property type="molecule type" value="Genomic_DNA"/>
</dbReference>
<proteinExistence type="predicted"/>
<evidence type="ECO:0000313" key="1">
    <source>
        <dbReference type="EMBL" id="CDH50823.1"/>
    </source>
</evidence>
<protein>
    <submittedName>
        <fullName evidence="1">Uncharacterized protein</fullName>
    </submittedName>
</protein>
<gene>
    <name evidence="1" type="ORF">LCOR_02515.1</name>
</gene>
<dbReference type="AlphaFoldDB" id="A0A068RKW8"/>
<reference evidence="1" key="1">
    <citation type="submission" date="2013-08" db="EMBL/GenBank/DDBJ databases">
        <title>Gene expansion shapes genome architecture in the human pathogen Lichtheimia corymbifera: an evolutionary genomics analysis in the ancient terrestrial Mucorales (Mucoromycotina).</title>
        <authorList>
            <person name="Schwartze V.U."/>
            <person name="Winter S."/>
            <person name="Shelest E."/>
            <person name="Marcet-Houben M."/>
            <person name="Horn F."/>
            <person name="Wehner S."/>
            <person name="Hoffmann K."/>
            <person name="Riege K."/>
            <person name="Sammeth M."/>
            <person name="Nowrousian M."/>
            <person name="Valiante V."/>
            <person name="Linde J."/>
            <person name="Jacobsen I.D."/>
            <person name="Marz M."/>
            <person name="Brakhage A.A."/>
            <person name="Gabaldon T."/>
            <person name="Bocker S."/>
            <person name="Voigt K."/>
        </authorList>
    </citation>
    <scope>NUCLEOTIDE SEQUENCE [LARGE SCALE GENOMIC DNA]</scope>
    <source>
        <strain evidence="1">FSU 9682</strain>
    </source>
</reference>